<dbReference type="Pfam" id="PF02338">
    <property type="entry name" value="OTU"/>
    <property type="match status" value="1"/>
</dbReference>
<dbReference type="AlphaFoldDB" id="G8YDP8"/>
<dbReference type="EMBL" id="FO082050">
    <property type="protein sequence ID" value="CCE83079.1"/>
    <property type="molecule type" value="Genomic_DNA"/>
</dbReference>
<dbReference type="GO" id="GO:0016579">
    <property type="term" value="P:protein deubiquitination"/>
    <property type="evidence" value="ECO:0007669"/>
    <property type="project" value="TreeGrafter"/>
</dbReference>
<keyword evidence="4" id="KW-0863">Zinc-finger</keyword>
<dbReference type="eggNOG" id="KOG3288">
    <property type="taxonomic scope" value="Eukaryota"/>
</dbReference>
<dbReference type="HOGENOM" id="CLU_049327_0_0_1"/>
<evidence type="ECO:0000256" key="7">
    <source>
        <dbReference type="ARBA" id="ARBA00022807"/>
    </source>
</evidence>
<evidence type="ECO:0000256" key="5">
    <source>
        <dbReference type="ARBA" id="ARBA00022786"/>
    </source>
</evidence>
<dbReference type="GO" id="GO:0005829">
    <property type="term" value="C:cytosol"/>
    <property type="evidence" value="ECO:0007669"/>
    <property type="project" value="TreeGrafter"/>
</dbReference>
<dbReference type="InParanoid" id="G8YDP8"/>
<keyword evidence="8" id="KW-0862">Zinc</keyword>
<dbReference type="GO" id="GO:0004843">
    <property type="term" value="F:cysteine-type deubiquitinase activity"/>
    <property type="evidence" value="ECO:0007669"/>
    <property type="project" value="UniProtKB-UniRule"/>
</dbReference>
<protein>
    <recommendedName>
        <fullName evidence="9">Ubiquitin thioesterase OTU</fullName>
        <ecNumber evidence="9">3.4.19.12</ecNumber>
    </recommendedName>
</protein>
<sequence length="343" mass="37849">MIISKSSSMRVRLKSKYGTASLTDLDDSITVEEFFKLVNDKVGAGESSDLSVGDLKTGFPPKVVNTGNKLLAIKETGIKDGDQVMVTFAEVGHDASKTPGLIEEKAAVKQDSHSSSDIPHTLIEDSDEFLILRNIPDDNSCIFNSLSYALYGPDAYKPGGQCPPSILREIVVDTIISRPEVYNEAILGRKVHDYCNWISKKDSWGGAIELGIFAGHFKIQINCLDIESGQFITFKNENEKPSSFIILIYSGIHYDVLAANKHLSNSESDKKGDVCLWKLDSLVSDKIKEASLRLCSFLQTQNYSTNTTTFRVRCLVCYKILVGEMGASKHANETGHFNFGEVK</sequence>
<dbReference type="FunCoup" id="G8YDP8">
    <property type="interactions" value="1144"/>
</dbReference>
<keyword evidence="12" id="KW-1185">Reference proteome</keyword>
<feature type="domain" description="OTU" evidence="10">
    <location>
        <begin position="130"/>
        <end position="260"/>
    </location>
</feature>
<dbReference type="InterPro" id="IPR057766">
    <property type="entry name" value="Znf-C2H2_OTU1-like_C"/>
</dbReference>
<gene>
    <name evidence="11" type="primary">Piso0_002855</name>
    <name evidence="11" type="ORF">GNLVRS01_PISO0J21063g</name>
</gene>
<evidence type="ECO:0000256" key="2">
    <source>
        <dbReference type="ARBA" id="ARBA00022670"/>
    </source>
</evidence>
<dbReference type="PROSITE" id="PS50802">
    <property type="entry name" value="OTU"/>
    <property type="match status" value="1"/>
</dbReference>
<evidence type="ECO:0000256" key="9">
    <source>
        <dbReference type="RuleBase" id="RU367104"/>
    </source>
</evidence>
<dbReference type="Proteomes" id="UP000005222">
    <property type="component" value="Chromosome J"/>
</dbReference>
<evidence type="ECO:0000256" key="4">
    <source>
        <dbReference type="ARBA" id="ARBA00022771"/>
    </source>
</evidence>
<dbReference type="Pfam" id="PF21403">
    <property type="entry name" value="OTU1_UBXL"/>
    <property type="match status" value="1"/>
</dbReference>
<dbReference type="OrthoDB" id="65596at2759"/>
<evidence type="ECO:0000259" key="10">
    <source>
        <dbReference type="PROSITE" id="PS50802"/>
    </source>
</evidence>
<accession>G8YDP8</accession>
<dbReference type="PANTHER" id="PTHR13312:SF0">
    <property type="entry name" value="UBIQUITIN THIOESTERASE OTU1"/>
    <property type="match status" value="1"/>
</dbReference>
<dbReference type="SUPFAM" id="SSF54001">
    <property type="entry name" value="Cysteine proteinases"/>
    <property type="match status" value="1"/>
</dbReference>
<dbReference type="GO" id="GO:0005634">
    <property type="term" value="C:nucleus"/>
    <property type="evidence" value="ECO:0007669"/>
    <property type="project" value="TreeGrafter"/>
</dbReference>
<dbReference type="MEROPS" id="C85.006"/>
<dbReference type="GO" id="GO:0030968">
    <property type="term" value="P:endoplasmic reticulum unfolded protein response"/>
    <property type="evidence" value="ECO:0007669"/>
    <property type="project" value="TreeGrafter"/>
</dbReference>
<comment type="function">
    <text evidence="9">Hydrolase that can remove conjugated ubiquitin from proteins and may therefore play an important regulatory role at the level of protein turnover by preventing degradation.</text>
</comment>
<dbReference type="CDD" id="cd22745">
    <property type="entry name" value="OTU_OTU1"/>
    <property type="match status" value="1"/>
</dbReference>
<organism evidence="11 12">
    <name type="scientific">Pichia sorbitophila (strain ATCC MYA-4447 / BCRC 22081 / CBS 7064 / NBRC 10061 / NRRL Y-12695)</name>
    <name type="common">Hybrid yeast</name>
    <dbReference type="NCBI Taxonomy" id="559304"/>
    <lineage>
        <taxon>Eukaryota</taxon>
        <taxon>Fungi</taxon>
        <taxon>Dikarya</taxon>
        <taxon>Ascomycota</taxon>
        <taxon>Saccharomycotina</taxon>
        <taxon>Pichiomycetes</taxon>
        <taxon>Debaryomycetaceae</taxon>
        <taxon>Millerozyma</taxon>
    </lineage>
</organism>
<comment type="catalytic activity">
    <reaction evidence="1 9">
        <text>Thiol-dependent hydrolysis of ester, thioester, amide, peptide and isopeptide bonds formed by the C-terminal Gly of ubiquitin (a 76-residue protein attached to proteins as an intracellular targeting signal).</text>
        <dbReference type="EC" id="3.4.19.12"/>
    </reaction>
</comment>
<dbReference type="GO" id="GO:0036503">
    <property type="term" value="P:ERAD pathway"/>
    <property type="evidence" value="ECO:0007669"/>
    <property type="project" value="TreeGrafter"/>
</dbReference>
<dbReference type="STRING" id="559304.G8YDP8"/>
<dbReference type="Pfam" id="PF24560">
    <property type="entry name" value="zf-C2H2_OTU1_C"/>
    <property type="match status" value="1"/>
</dbReference>
<evidence type="ECO:0000313" key="11">
    <source>
        <dbReference type="EMBL" id="CCE83079.1"/>
    </source>
</evidence>
<dbReference type="Gene3D" id="3.10.20.90">
    <property type="entry name" value="Phosphatidylinositol 3-kinase Catalytic Subunit, Chain A, domain 1"/>
    <property type="match status" value="1"/>
</dbReference>
<evidence type="ECO:0000256" key="1">
    <source>
        <dbReference type="ARBA" id="ARBA00000707"/>
    </source>
</evidence>
<dbReference type="EC" id="3.4.19.12" evidence="9"/>
<evidence type="ECO:0000313" key="12">
    <source>
        <dbReference type="Proteomes" id="UP000005222"/>
    </source>
</evidence>
<dbReference type="InterPro" id="IPR038765">
    <property type="entry name" value="Papain-like_cys_pep_sf"/>
</dbReference>
<evidence type="ECO:0000256" key="8">
    <source>
        <dbReference type="ARBA" id="ARBA00022833"/>
    </source>
</evidence>
<name>G8YDP8_PICSO</name>
<dbReference type="PANTHER" id="PTHR13312">
    <property type="entry name" value="HIV-INDUCED PROTEIN-7-LIKE PROTEASE"/>
    <property type="match status" value="1"/>
</dbReference>
<dbReference type="OMA" id="VDEYCAW"/>
<proteinExistence type="predicted"/>
<evidence type="ECO:0000256" key="6">
    <source>
        <dbReference type="ARBA" id="ARBA00022801"/>
    </source>
</evidence>
<dbReference type="InterPro" id="IPR003323">
    <property type="entry name" value="OTU_dom"/>
</dbReference>
<keyword evidence="3" id="KW-0479">Metal-binding</keyword>
<dbReference type="InterPro" id="IPR048857">
    <property type="entry name" value="OTU1_Ubl"/>
</dbReference>
<keyword evidence="2" id="KW-0645">Protease</keyword>
<keyword evidence="7 9" id="KW-0788">Thiol protease</keyword>
<keyword evidence="5 9" id="KW-0833">Ubl conjugation pathway</keyword>
<reference evidence="11 12" key="1">
    <citation type="journal article" date="2012" name="G3 (Bethesda)">
        <title>Pichia sorbitophila, an interspecies yeast hybrid reveals early steps of genome resolution following polyploidization.</title>
        <authorList>
            <person name="Leh Louis V."/>
            <person name="Despons L."/>
            <person name="Friedrich A."/>
            <person name="Martin T."/>
            <person name="Durrens P."/>
            <person name="Casaregola S."/>
            <person name="Neuveglise C."/>
            <person name="Fairhead C."/>
            <person name="Marck C."/>
            <person name="Cruz J.A."/>
            <person name="Straub M.L."/>
            <person name="Kugler V."/>
            <person name="Sacerdot C."/>
            <person name="Uzunov Z."/>
            <person name="Thierry A."/>
            <person name="Weiss S."/>
            <person name="Bleykasten C."/>
            <person name="De Montigny J."/>
            <person name="Jacques N."/>
            <person name="Jung P."/>
            <person name="Lemaire M."/>
            <person name="Mallet S."/>
            <person name="Morel G."/>
            <person name="Richard G.F."/>
            <person name="Sarkar A."/>
            <person name="Savel G."/>
            <person name="Schacherer J."/>
            <person name="Seret M.L."/>
            <person name="Talla E."/>
            <person name="Samson G."/>
            <person name="Jubin C."/>
            <person name="Poulain J."/>
            <person name="Vacherie B."/>
            <person name="Barbe V."/>
            <person name="Pelletier E."/>
            <person name="Sherman D.J."/>
            <person name="Westhof E."/>
            <person name="Weissenbach J."/>
            <person name="Baret P.V."/>
            <person name="Wincker P."/>
            <person name="Gaillardin C."/>
            <person name="Dujon B."/>
            <person name="Souciet J.L."/>
        </authorList>
    </citation>
    <scope>NUCLEOTIDE SEQUENCE [LARGE SCALE GENOMIC DNA]</scope>
    <source>
        <strain evidence="12">ATCC MYA-4447 / BCRC 22081 / CBS 7064 / NBRC 10061 / NRRL Y-12695</strain>
    </source>
</reference>
<evidence type="ECO:0000256" key="3">
    <source>
        <dbReference type="ARBA" id="ARBA00022723"/>
    </source>
</evidence>
<dbReference type="Gene3D" id="3.90.70.80">
    <property type="match status" value="1"/>
</dbReference>
<keyword evidence="9" id="KW-0963">Cytoplasm</keyword>
<comment type="subcellular location">
    <subcellularLocation>
        <location evidence="9">Cytoplasm</location>
    </subcellularLocation>
</comment>
<keyword evidence="6 9" id="KW-0378">Hydrolase</keyword>